<comment type="caution">
    <text evidence="3">The sequence shown here is derived from an EMBL/GenBank/DDBJ whole genome shotgun (WGS) entry which is preliminary data.</text>
</comment>
<dbReference type="OrthoDB" id="4741753at2"/>
<dbReference type="InterPro" id="IPR003399">
    <property type="entry name" value="Mce/MlaD"/>
</dbReference>
<feature type="domain" description="Mce/MlaD" evidence="2">
    <location>
        <begin position="40"/>
        <end position="115"/>
    </location>
</feature>
<dbReference type="Pfam" id="PF02470">
    <property type="entry name" value="MlaD"/>
    <property type="match status" value="1"/>
</dbReference>
<evidence type="ECO:0000313" key="3">
    <source>
        <dbReference type="EMBL" id="GAB88337.1"/>
    </source>
</evidence>
<proteinExistence type="predicted"/>
<name>K6W7Z9_9ACTN</name>
<dbReference type="AlphaFoldDB" id="K6W7Z9"/>
<dbReference type="eggNOG" id="COG1463">
    <property type="taxonomic scope" value="Bacteria"/>
</dbReference>
<keyword evidence="1" id="KW-0472">Membrane</keyword>
<organism evidence="3 4">
    <name type="scientific">Gordonia rhizosphera NBRC 16068</name>
    <dbReference type="NCBI Taxonomy" id="1108045"/>
    <lineage>
        <taxon>Bacteria</taxon>
        <taxon>Bacillati</taxon>
        <taxon>Actinomycetota</taxon>
        <taxon>Actinomycetes</taxon>
        <taxon>Mycobacteriales</taxon>
        <taxon>Gordoniaceae</taxon>
        <taxon>Gordonia</taxon>
    </lineage>
</organism>
<dbReference type="GO" id="GO:0005576">
    <property type="term" value="C:extracellular region"/>
    <property type="evidence" value="ECO:0007669"/>
    <property type="project" value="TreeGrafter"/>
</dbReference>
<sequence>MKLRPPTGMLQFIIFLAISAFVIPYGINFIAGPEGFGEKVNLHATMTDAFGLTAGTGVTLRGVHIGTVQSVALSPDGEAAEIDLVVSADTPIPVASYMQVTMASMAGIQSVDIIPSTDQGPYLQSGDTISAPADKQPKQMDAIIADATNVLDSIGSGHLNVIGNELYDAFSGRDRSLSELVANGTALASLVNRNAPILRGLLDDWLDVLGAMSDNTAAFESGMRSTASFTDQLDANQPVFVYLLDHSPKA</sequence>
<reference evidence="3 4" key="1">
    <citation type="submission" date="2012-08" db="EMBL/GenBank/DDBJ databases">
        <title>Whole genome shotgun sequence of Gordonia rhizosphera NBRC 16068.</title>
        <authorList>
            <person name="Takarada H."/>
            <person name="Isaki S."/>
            <person name="Hosoyama A."/>
            <person name="Tsuchikane K."/>
            <person name="Katsumata H."/>
            <person name="Baba S."/>
            <person name="Ohji S."/>
            <person name="Yamazaki S."/>
            <person name="Fujita N."/>
        </authorList>
    </citation>
    <scope>NUCLEOTIDE SEQUENCE [LARGE SCALE GENOMIC DNA]</scope>
    <source>
        <strain evidence="3 4">NBRC 16068</strain>
    </source>
</reference>
<dbReference type="PANTHER" id="PTHR33371:SF16">
    <property type="entry name" value="MCE-FAMILY PROTEIN MCE3F"/>
    <property type="match status" value="1"/>
</dbReference>
<keyword evidence="4" id="KW-1185">Reference proteome</keyword>
<evidence type="ECO:0000313" key="4">
    <source>
        <dbReference type="Proteomes" id="UP000008363"/>
    </source>
</evidence>
<keyword evidence="1" id="KW-1133">Transmembrane helix</keyword>
<dbReference type="EMBL" id="BAHC01000016">
    <property type="protein sequence ID" value="GAB88337.1"/>
    <property type="molecule type" value="Genomic_DNA"/>
</dbReference>
<evidence type="ECO:0000256" key="1">
    <source>
        <dbReference type="SAM" id="Phobius"/>
    </source>
</evidence>
<dbReference type="RefSeq" id="WP_006329569.1">
    <property type="nucleotide sequence ID" value="NZ_BAHC01000016.1"/>
</dbReference>
<dbReference type="STRING" id="1108045.GORHZ_016_00200"/>
<feature type="transmembrane region" description="Helical" evidence="1">
    <location>
        <begin position="12"/>
        <end position="31"/>
    </location>
</feature>
<dbReference type="InterPro" id="IPR052336">
    <property type="entry name" value="MlaD_Phospholipid_Transporter"/>
</dbReference>
<gene>
    <name evidence="3" type="primary">mceF</name>
    <name evidence="3" type="ORF">GORHZ_016_00200</name>
</gene>
<protein>
    <submittedName>
        <fullName evidence="3">Mce family protein</fullName>
    </submittedName>
</protein>
<accession>K6W7Z9</accession>
<evidence type="ECO:0000259" key="2">
    <source>
        <dbReference type="Pfam" id="PF02470"/>
    </source>
</evidence>
<keyword evidence="1" id="KW-0812">Transmembrane</keyword>
<feature type="non-terminal residue" evidence="3">
    <location>
        <position position="250"/>
    </location>
</feature>
<dbReference type="PANTHER" id="PTHR33371">
    <property type="entry name" value="INTERMEMBRANE PHOSPHOLIPID TRANSPORT SYSTEM BINDING PROTEIN MLAD-RELATED"/>
    <property type="match status" value="1"/>
</dbReference>
<dbReference type="Proteomes" id="UP000008363">
    <property type="component" value="Unassembled WGS sequence"/>
</dbReference>